<dbReference type="AlphaFoldDB" id="B6IN93"/>
<gene>
    <name evidence="2" type="ordered locus">RC1_1587</name>
</gene>
<proteinExistence type="predicted"/>
<dbReference type="KEGG" id="rce:RC1_1587"/>
<sequence>MLPYGDTAWKACRGTLPRLTAGRTVFAQTGTGGWGPWKEVGPPSGKRRALWDRTGGQWGGGGVPSVPSARNQRPHPKMPPPPDL</sequence>
<evidence type="ECO:0000313" key="2">
    <source>
        <dbReference type="EMBL" id="ACI98990.1"/>
    </source>
</evidence>
<evidence type="ECO:0000313" key="3">
    <source>
        <dbReference type="Proteomes" id="UP000001591"/>
    </source>
</evidence>
<dbReference type="Proteomes" id="UP000001591">
    <property type="component" value="Chromosome"/>
</dbReference>
<dbReference type="EMBL" id="CP000613">
    <property type="protein sequence ID" value="ACI98990.1"/>
    <property type="molecule type" value="Genomic_DNA"/>
</dbReference>
<name>B6IN93_RHOCS</name>
<feature type="region of interest" description="Disordered" evidence="1">
    <location>
        <begin position="27"/>
        <end position="84"/>
    </location>
</feature>
<protein>
    <submittedName>
        <fullName evidence="2">Uncharacterized protein</fullName>
    </submittedName>
</protein>
<dbReference type="HOGENOM" id="CLU_2525310_0_0_5"/>
<accession>B6IN93</accession>
<reference evidence="2 3" key="1">
    <citation type="journal article" date="2010" name="BMC Genomics">
        <title>Metabolic flexibility revealed in the genome of the cyst-forming alpha-1 proteobacterium Rhodospirillum centenum.</title>
        <authorList>
            <person name="Lu Y.K."/>
            <person name="Marden J."/>
            <person name="Han M."/>
            <person name="Swingley W.D."/>
            <person name="Mastrian S.D."/>
            <person name="Chowdhury S.R."/>
            <person name="Hao J."/>
            <person name="Helmy T."/>
            <person name="Kim S."/>
            <person name="Kurdoglu A.A."/>
            <person name="Matthies H.J."/>
            <person name="Rollo D."/>
            <person name="Stothard P."/>
            <person name="Blankenship R.E."/>
            <person name="Bauer C.E."/>
            <person name="Touchman J.W."/>
        </authorList>
    </citation>
    <scope>NUCLEOTIDE SEQUENCE [LARGE SCALE GENOMIC DNA]</scope>
    <source>
        <strain evidence="3">ATCC 51521 / SW</strain>
    </source>
</reference>
<keyword evidence="3" id="KW-1185">Reference proteome</keyword>
<evidence type="ECO:0000256" key="1">
    <source>
        <dbReference type="SAM" id="MobiDB-lite"/>
    </source>
</evidence>
<organism evidence="2 3">
    <name type="scientific">Rhodospirillum centenum (strain ATCC 51521 / SW)</name>
    <dbReference type="NCBI Taxonomy" id="414684"/>
    <lineage>
        <taxon>Bacteria</taxon>
        <taxon>Pseudomonadati</taxon>
        <taxon>Pseudomonadota</taxon>
        <taxon>Alphaproteobacteria</taxon>
        <taxon>Rhodospirillales</taxon>
        <taxon>Rhodospirillaceae</taxon>
        <taxon>Rhodospirillum</taxon>
    </lineage>
</organism>